<name>A0AAF1KJ10_9PROT</name>
<dbReference type="RefSeq" id="WP_211873743.1">
    <property type="nucleotide sequence ID" value="NZ_JAAEDH010000006.1"/>
</dbReference>
<dbReference type="Gene3D" id="1.10.606.20">
    <property type="match status" value="1"/>
</dbReference>
<organism evidence="2 3">
    <name type="scientific">Plastoroseomonas arctica</name>
    <dbReference type="NCBI Taxonomy" id="1509237"/>
    <lineage>
        <taxon>Bacteria</taxon>
        <taxon>Pseudomonadati</taxon>
        <taxon>Pseudomonadota</taxon>
        <taxon>Alphaproteobacteria</taxon>
        <taxon>Acetobacterales</taxon>
        <taxon>Acetobacteraceae</taxon>
        <taxon>Plastoroseomonas</taxon>
    </lineage>
</organism>
<proteinExistence type="predicted"/>
<evidence type="ECO:0000259" key="1">
    <source>
        <dbReference type="Pfam" id="PF01569"/>
    </source>
</evidence>
<gene>
    <name evidence="2" type="ORF">GXW79_07550</name>
</gene>
<feature type="domain" description="Phosphatidic acid phosphatase type 2/haloperoxidase" evidence="1">
    <location>
        <begin position="239"/>
        <end position="356"/>
    </location>
</feature>
<dbReference type="PANTHER" id="PTHR34599">
    <property type="entry name" value="PEROXIDASE-RELATED"/>
    <property type="match status" value="1"/>
</dbReference>
<dbReference type="EMBL" id="JAAEDH010000006">
    <property type="protein sequence ID" value="MBR0654929.1"/>
    <property type="molecule type" value="Genomic_DNA"/>
</dbReference>
<keyword evidence="3" id="KW-1185">Reference proteome</keyword>
<comment type="caution">
    <text evidence="2">The sequence shown here is derived from an EMBL/GenBank/DDBJ whole genome shotgun (WGS) entry which is preliminary data.</text>
</comment>
<accession>A0AAF1KJ10</accession>
<dbReference type="PANTHER" id="PTHR34599:SF1">
    <property type="entry name" value="PHOSPHATIDIC ACID PHOSPHATASE TYPE 2_HALOPEROXIDASE DOMAIN-CONTAINING PROTEIN"/>
    <property type="match status" value="1"/>
</dbReference>
<evidence type="ECO:0000313" key="2">
    <source>
        <dbReference type="EMBL" id="MBR0654929.1"/>
    </source>
</evidence>
<reference evidence="2" key="2">
    <citation type="journal article" date="2021" name="Syst. Appl. Microbiol.">
        <title>Roseomonas hellenica sp. nov., isolated from roots of wild-growing Alkanna tinctoria.</title>
        <authorList>
            <person name="Rat A."/>
            <person name="Naranjo H.D."/>
            <person name="Lebbe L."/>
            <person name="Cnockaert M."/>
            <person name="Krigas N."/>
            <person name="Grigoriadou K."/>
            <person name="Maloupa E."/>
            <person name="Willems A."/>
        </authorList>
    </citation>
    <scope>NUCLEOTIDE SEQUENCE</scope>
    <source>
        <strain evidence="2">LMG 28251</strain>
    </source>
</reference>
<dbReference type="AlphaFoldDB" id="A0AAF1KJ10"/>
<dbReference type="InterPro" id="IPR000326">
    <property type="entry name" value="PAP2/HPO"/>
</dbReference>
<evidence type="ECO:0000313" key="3">
    <source>
        <dbReference type="Proteomes" id="UP001196068"/>
    </source>
</evidence>
<reference evidence="2" key="1">
    <citation type="submission" date="2020-01" db="EMBL/GenBank/DDBJ databases">
        <authorList>
            <person name="Rat A."/>
        </authorList>
    </citation>
    <scope>NUCLEOTIDE SEQUENCE</scope>
    <source>
        <strain evidence="2">LMG 28251</strain>
    </source>
</reference>
<protein>
    <submittedName>
        <fullName evidence="2">Phosphatase PAP2 family protein</fullName>
    </submittedName>
</protein>
<dbReference type="Proteomes" id="UP001196068">
    <property type="component" value="Unassembled WGS sequence"/>
</dbReference>
<dbReference type="InterPro" id="IPR052559">
    <property type="entry name" value="V-haloperoxidase"/>
</dbReference>
<dbReference type="Pfam" id="PF01569">
    <property type="entry name" value="PAP2"/>
    <property type="match status" value="1"/>
</dbReference>
<dbReference type="SUPFAM" id="SSF48317">
    <property type="entry name" value="Acid phosphatase/Vanadium-dependent haloperoxidase"/>
    <property type="match status" value="1"/>
</dbReference>
<dbReference type="InterPro" id="IPR036938">
    <property type="entry name" value="PAP2/HPO_sf"/>
</dbReference>
<sequence length="368" mass="38814">MSRYTISIMFPAMHDALNAIQPRYARWNPAAPDEPRGAGASPEAAVAAVAETVLAGLAEGSVAERAALLATALARVPAGDARERGLALGRSIALAALRRREADGFAPFVQFSSATRPGRWRPTPPLFGQDVVPTSTPLLFSPMAAAALTPPPPPLGSPVYLRDVEEVRRVGGRANAERSAAEAASAAFWAQQVSHRGFVDAVVALLDARPAPDGLWGTARGLALLSIGMDDVGVIIWQAKERYSVWRPVTALQEGGFGVAPDPEWMPLVTTPAFPEYPSGHAADCAFGGALLTALFGDGVPFTYRSLGTRAILSQRFASFRAAAADCSASRIWGGVHFRHTEEVSEAIGAAIAREALRHLQPVGGRGR</sequence>